<dbReference type="InterPro" id="IPR005467">
    <property type="entry name" value="His_kinase_dom"/>
</dbReference>
<evidence type="ECO:0000256" key="5">
    <source>
        <dbReference type="SAM" id="Coils"/>
    </source>
</evidence>
<evidence type="ECO:0000256" key="4">
    <source>
        <dbReference type="ARBA" id="ARBA00023012"/>
    </source>
</evidence>
<feature type="domain" description="Histidine kinase" evidence="7">
    <location>
        <begin position="375"/>
        <end position="597"/>
    </location>
</feature>
<dbReference type="PANTHER" id="PTHR45339">
    <property type="entry name" value="HYBRID SIGNAL TRANSDUCTION HISTIDINE KINASE J"/>
    <property type="match status" value="1"/>
</dbReference>
<feature type="coiled-coil region" evidence="5">
    <location>
        <begin position="323"/>
        <end position="350"/>
    </location>
</feature>
<dbReference type="Proteomes" id="UP000434044">
    <property type="component" value="Unassembled WGS sequence"/>
</dbReference>
<dbReference type="SUPFAM" id="SSF47384">
    <property type="entry name" value="Homodimeric domain of signal transducing histidine kinase"/>
    <property type="match status" value="1"/>
</dbReference>
<name>A0A6N8EHZ4_9GAMM</name>
<comment type="caution">
    <text evidence="8">The sequence shown here is derived from an EMBL/GenBank/DDBJ whole genome shotgun (WGS) entry which is preliminary data.</text>
</comment>
<proteinExistence type="predicted"/>
<dbReference type="Gene3D" id="3.30.565.10">
    <property type="entry name" value="Histidine kinase-like ATPase, C-terminal domain"/>
    <property type="match status" value="1"/>
</dbReference>
<keyword evidence="6" id="KW-0812">Transmembrane</keyword>
<dbReference type="InterPro" id="IPR036890">
    <property type="entry name" value="HATPase_C_sf"/>
</dbReference>
<dbReference type="PRINTS" id="PR00344">
    <property type="entry name" value="BCTRLSENSOR"/>
</dbReference>
<keyword evidence="3" id="KW-0597">Phosphoprotein</keyword>
<keyword evidence="6" id="KW-0472">Membrane</keyword>
<dbReference type="InterPro" id="IPR036097">
    <property type="entry name" value="HisK_dim/P_sf"/>
</dbReference>
<keyword evidence="4" id="KW-0902">Two-component regulatory system</keyword>
<comment type="catalytic activity">
    <reaction evidence="1">
        <text>ATP + protein L-histidine = ADP + protein N-phospho-L-histidine.</text>
        <dbReference type="EC" id="2.7.13.3"/>
    </reaction>
</comment>
<dbReference type="CDD" id="cd12914">
    <property type="entry name" value="PDC1_DGC_like"/>
    <property type="match status" value="1"/>
</dbReference>
<evidence type="ECO:0000256" key="3">
    <source>
        <dbReference type="ARBA" id="ARBA00022553"/>
    </source>
</evidence>
<dbReference type="SMART" id="SM00387">
    <property type="entry name" value="HATPase_c"/>
    <property type="match status" value="1"/>
</dbReference>
<dbReference type="CDD" id="cd12915">
    <property type="entry name" value="PDC2_DGC_like"/>
    <property type="match status" value="1"/>
</dbReference>
<gene>
    <name evidence="8" type="ORF">GJ668_15705</name>
</gene>
<dbReference type="InterPro" id="IPR004358">
    <property type="entry name" value="Sig_transdc_His_kin-like_C"/>
</dbReference>
<protein>
    <recommendedName>
        <fullName evidence="2">histidine kinase</fullName>
        <ecNumber evidence="2">2.7.13.3</ecNumber>
    </recommendedName>
</protein>
<dbReference type="EC" id="2.7.13.3" evidence="2"/>
<dbReference type="FunFam" id="3.30.565.10:FF:000010">
    <property type="entry name" value="Sensor histidine kinase RcsC"/>
    <property type="match status" value="1"/>
</dbReference>
<dbReference type="InterPro" id="IPR003661">
    <property type="entry name" value="HisK_dim/P_dom"/>
</dbReference>
<sequence>MPTPGIHPFTRFTRAQRRGSGARYGVLFAVIAVLFLGLIASQLMVSHRAARATAITTATNLSLVLESKLSADLRAAERNVTMIAREIDHDAMRSESAAPYRQRLNHWLQSHVGEVTAALALRVFDTNGDWLYSSQADDRAINIADRAFFQQLRNDPAQGTVFSEVATGRLSKRTTLWMARAVQDDEGRFLGVAVNAIDVQALYDQFAQLELGTDGLVVMRRLETGAMIVRYPDPVKVDNQPVPDIPIRVAYLTQGTSGFIDILSPIDGIRRILAYRRVGEFPFLIAVGIADAEYLAQWRRDSLMTLLASGLFLAVLVLVSIKLARAEQRRDASEAELERHRDHLEHLVEARTAALAIAKEAAESANRAKTAFLANMSHELRTPMNAIMGMNALARRRACDSKQIEQLEQLDKASRHLLELIDDILAFSNVESEQFTLQERDLDVERLVMEQVALVRASALEKGLSLLSECDPALAERRLQGDAVSLGQILLNLIENAIKFTPSGSVCVRARLIESDTAQAVICFEVQDTGIGIAPEDQKRIFEAFEQADNSNTRRYGGTGLGLAISRRLVKRMGGEIGVESQVGEGSTFWFRVRFASA</sequence>
<feature type="transmembrane region" description="Helical" evidence="6">
    <location>
        <begin position="24"/>
        <end position="45"/>
    </location>
</feature>
<dbReference type="GO" id="GO:0000155">
    <property type="term" value="F:phosphorelay sensor kinase activity"/>
    <property type="evidence" value="ECO:0007669"/>
    <property type="project" value="InterPro"/>
</dbReference>
<evidence type="ECO:0000256" key="2">
    <source>
        <dbReference type="ARBA" id="ARBA00012438"/>
    </source>
</evidence>
<dbReference type="InterPro" id="IPR054327">
    <property type="entry name" value="His-kinase-like_sensor"/>
</dbReference>
<reference evidence="8 9" key="1">
    <citation type="submission" date="2019-11" db="EMBL/GenBank/DDBJ databases">
        <title>Whole-genome sequence of the anaerobic purple sulfur bacterium Allochromatium palmeri DSM 15591.</title>
        <authorList>
            <person name="Kyndt J.A."/>
            <person name="Meyer T.E."/>
        </authorList>
    </citation>
    <scope>NUCLEOTIDE SEQUENCE [LARGE SCALE GENOMIC DNA]</scope>
    <source>
        <strain evidence="8 9">DSM 15591</strain>
    </source>
</reference>
<dbReference type="InterPro" id="IPR003594">
    <property type="entry name" value="HATPase_dom"/>
</dbReference>
<dbReference type="CDD" id="cd00082">
    <property type="entry name" value="HisKA"/>
    <property type="match status" value="1"/>
</dbReference>
<dbReference type="AlphaFoldDB" id="A0A6N8EHZ4"/>
<evidence type="ECO:0000313" key="9">
    <source>
        <dbReference type="Proteomes" id="UP000434044"/>
    </source>
</evidence>
<keyword evidence="6" id="KW-1133">Transmembrane helix</keyword>
<keyword evidence="9" id="KW-1185">Reference proteome</keyword>
<dbReference type="SUPFAM" id="SSF55874">
    <property type="entry name" value="ATPase domain of HSP90 chaperone/DNA topoisomerase II/histidine kinase"/>
    <property type="match status" value="1"/>
</dbReference>
<dbReference type="PANTHER" id="PTHR45339:SF1">
    <property type="entry name" value="HYBRID SIGNAL TRANSDUCTION HISTIDINE KINASE J"/>
    <property type="match status" value="1"/>
</dbReference>
<dbReference type="SMART" id="SM00388">
    <property type="entry name" value="HisKA"/>
    <property type="match status" value="1"/>
</dbReference>
<keyword evidence="5" id="KW-0175">Coiled coil</keyword>
<dbReference type="Pfam" id="PF00512">
    <property type="entry name" value="HisKA"/>
    <property type="match status" value="1"/>
</dbReference>
<evidence type="ECO:0000256" key="6">
    <source>
        <dbReference type="SAM" id="Phobius"/>
    </source>
</evidence>
<dbReference type="CDD" id="cd16922">
    <property type="entry name" value="HATPase_EvgS-ArcB-TorS-like"/>
    <property type="match status" value="1"/>
</dbReference>
<evidence type="ECO:0000313" key="8">
    <source>
        <dbReference type="EMBL" id="MTW22519.1"/>
    </source>
</evidence>
<accession>A0A6N8EHZ4</accession>
<dbReference type="RefSeq" id="WP_155451080.1">
    <property type="nucleotide sequence ID" value="NZ_WNKT01000043.1"/>
</dbReference>
<dbReference type="Pfam" id="PF22588">
    <property type="entry name" value="dCache_1_like"/>
    <property type="match status" value="1"/>
</dbReference>
<dbReference type="EMBL" id="WNKT01000043">
    <property type="protein sequence ID" value="MTW22519.1"/>
    <property type="molecule type" value="Genomic_DNA"/>
</dbReference>
<evidence type="ECO:0000256" key="1">
    <source>
        <dbReference type="ARBA" id="ARBA00000085"/>
    </source>
</evidence>
<evidence type="ECO:0000259" key="7">
    <source>
        <dbReference type="PROSITE" id="PS50109"/>
    </source>
</evidence>
<dbReference type="Gene3D" id="1.10.287.130">
    <property type="match status" value="1"/>
</dbReference>
<dbReference type="Gene3D" id="3.30.450.20">
    <property type="entry name" value="PAS domain"/>
    <property type="match status" value="2"/>
</dbReference>
<dbReference type="PROSITE" id="PS50109">
    <property type="entry name" value="HIS_KIN"/>
    <property type="match status" value="1"/>
</dbReference>
<organism evidence="8 9">
    <name type="scientific">Allochromatium palmeri</name>
    <dbReference type="NCBI Taxonomy" id="231048"/>
    <lineage>
        <taxon>Bacteria</taxon>
        <taxon>Pseudomonadati</taxon>
        <taxon>Pseudomonadota</taxon>
        <taxon>Gammaproteobacteria</taxon>
        <taxon>Chromatiales</taxon>
        <taxon>Chromatiaceae</taxon>
        <taxon>Allochromatium</taxon>
    </lineage>
</organism>
<dbReference type="Pfam" id="PF02518">
    <property type="entry name" value="HATPase_c"/>
    <property type="match status" value="1"/>
</dbReference>
<dbReference type="OrthoDB" id="5563233at2"/>